<reference evidence="2 3" key="1">
    <citation type="submission" date="2020-08" db="EMBL/GenBank/DDBJ databases">
        <title>Pseudomonas sp. nov.</title>
        <authorList>
            <person name="Gieschler S."/>
            <person name="Fiedler G."/>
            <person name="Brinks E."/>
            <person name="Boehnlein C."/>
            <person name="Franz C.M.A.P."/>
            <person name="Kabisch J."/>
        </authorList>
    </citation>
    <scope>NUCLEOTIDE SEQUENCE [LARGE SCALE GENOMIC DNA]</scope>
    <source>
        <strain evidence="2 3">MBT-1</strain>
    </source>
</reference>
<dbReference type="EMBL" id="JACMYG010000045">
    <property type="protein sequence ID" value="MBC2693300.1"/>
    <property type="molecule type" value="Genomic_DNA"/>
</dbReference>
<accession>A0A7X1GIV8</accession>
<sequence>MNKLMNRLVLAGMLCGVYLGSAHAATLNVEAEIKPDPSNPASAEIINNTPVTGFCLEYPGQCASNRIRSNTFNITFQSSGAIPQNGNLPFHFPATWRRFNVAHESIPGETAEIEIRIAGAGTRYRLSDTAQALTGRPPGAAPHEYHVTLWRPSWANAIAPCFSVISDGADPNGTDYTTFWKISEVASTCGPRTARFAIPWMTLDRLDVDYELRAVRPEKLISGNYVGSYTYTIPSDLNMGNFNASDSSMTFNLNLAVKQDVKVVMSSDRVVLAPRGGWMDWITNGRKEEKLLGDLRFSILSNAPFKMELTCERFLGDTCAISNGSHQVPVEMSVSLPPPWVDNMNQPISRRPLTVAGTGLQYLKLIGSPTGQPSLLHFEVQPDSVKDMQGDSSYRGIVYVTFDSDI</sequence>
<proteinExistence type="predicted"/>
<keyword evidence="3" id="KW-1185">Reference proteome</keyword>
<comment type="caution">
    <text evidence="2">The sequence shown here is derived from an EMBL/GenBank/DDBJ whole genome shotgun (WGS) entry which is preliminary data.</text>
</comment>
<dbReference type="RefSeq" id="WP_182341536.1">
    <property type="nucleotide sequence ID" value="NZ_CP090311.1"/>
</dbReference>
<feature type="chain" id="PRO_5030759326" evidence="1">
    <location>
        <begin position="25"/>
        <end position="406"/>
    </location>
</feature>
<organism evidence="2 3">
    <name type="scientific">Pseudomonas kielensis</name>
    <dbReference type="NCBI Taxonomy" id="2762577"/>
    <lineage>
        <taxon>Bacteria</taxon>
        <taxon>Pseudomonadati</taxon>
        <taxon>Pseudomonadota</taxon>
        <taxon>Gammaproteobacteria</taxon>
        <taxon>Pseudomonadales</taxon>
        <taxon>Pseudomonadaceae</taxon>
        <taxon>Pseudomonas</taxon>
    </lineage>
</organism>
<feature type="signal peptide" evidence="1">
    <location>
        <begin position="1"/>
        <end position="24"/>
    </location>
</feature>
<evidence type="ECO:0000256" key="1">
    <source>
        <dbReference type="SAM" id="SignalP"/>
    </source>
</evidence>
<evidence type="ECO:0000313" key="2">
    <source>
        <dbReference type="EMBL" id="MBC2693300.1"/>
    </source>
</evidence>
<dbReference type="AlphaFoldDB" id="A0A7X1GIV8"/>
<gene>
    <name evidence="2" type="ORF">H7995_26310</name>
</gene>
<keyword evidence="1" id="KW-0732">Signal</keyword>
<name>A0A7X1GIV8_9PSED</name>
<dbReference type="Proteomes" id="UP000526003">
    <property type="component" value="Unassembled WGS sequence"/>
</dbReference>
<evidence type="ECO:0000313" key="3">
    <source>
        <dbReference type="Proteomes" id="UP000526003"/>
    </source>
</evidence>
<protein>
    <submittedName>
        <fullName evidence="2">Uncharacterized protein</fullName>
    </submittedName>
</protein>